<dbReference type="CDD" id="cd01638">
    <property type="entry name" value="CysQ"/>
    <property type="match status" value="1"/>
</dbReference>
<dbReference type="PRINTS" id="PR00377">
    <property type="entry name" value="IMPHPHTASES"/>
</dbReference>
<dbReference type="Gene3D" id="3.30.540.10">
    <property type="entry name" value="Fructose-1,6-Bisphosphatase, subunit A, domain 1"/>
    <property type="match status" value="1"/>
</dbReference>
<evidence type="ECO:0000256" key="1">
    <source>
        <dbReference type="ARBA" id="ARBA00009759"/>
    </source>
</evidence>
<feature type="binding site" evidence="5">
    <location>
        <position position="92"/>
    </location>
    <ligand>
        <name>Mg(2+)</name>
        <dbReference type="ChEBI" id="CHEBI:18420"/>
        <label>1</label>
        <note>catalytic</note>
    </ligand>
</feature>
<dbReference type="Pfam" id="PF00459">
    <property type="entry name" value="Inositol_P"/>
    <property type="match status" value="1"/>
</dbReference>
<evidence type="ECO:0000256" key="5">
    <source>
        <dbReference type="PIRSR" id="PIRSR600760-2"/>
    </source>
</evidence>
<dbReference type="InterPro" id="IPR020583">
    <property type="entry name" value="Inositol_monoP_metal-BS"/>
</dbReference>
<dbReference type="PANTHER" id="PTHR20854:SF4">
    <property type="entry name" value="INOSITOL-1-MONOPHOSPHATASE-RELATED"/>
    <property type="match status" value="1"/>
</dbReference>
<dbReference type="OrthoDB" id="9785695at2"/>
<accession>A0A2A4CPS2</accession>
<organism evidence="6 7">
    <name type="scientific">Pseudothioclava arenosa</name>
    <dbReference type="NCBI Taxonomy" id="1795308"/>
    <lineage>
        <taxon>Bacteria</taxon>
        <taxon>Pseudomonadati</taxon>
        <taxon>Pseudomonadota</taxon>
        <taxon>Alphaproteobacteria</taxon>
        <taxon>Rhodobacterales</taxon>
        <taxon>Paracoccaceae</taxon>
        <taxon>Pseudothioclava</taxon>
    </lineage>
</organism>
<keyword evidence="7" id="KW-1185">Reference proteome</keyword>
<feature type="binding site" evidence="5">
    <location>
        <position position="89"/>
    </location>
    <ligand>
        <name>Mg(2+)</name>
        <dbReference type="ChEBI" id="CHEBI:18420"/>
        <label>1</label>
        <note>catalytic</note>
    </ligand>
</feature>
<dbReference type="Proteomes" id="UP000243507">
    <property type="component" value="Unassembled WGS sequence"/>
</dbReference>
<feature type="binding site" evidence="5">
    <location>
        <position position="91"/>
    </location>
    <ligand>
        <name>Mg(2+)</name>
        <dbReference type="ChEBI" id="CHEBI:18420"/>
        <label>1</label>
        <note>catalytic</note>
    </ligand>
</feature>
<dbReference type="EMBL" id="NTJD01000005">
    <property type="protein sequence ID" value="PCD76615.1"/>
    <property type="molecule type" value="Genomic_DNA"/>
</dbReference>
<comment type="cofactor">
    <cofactor evidence="5">
        <name>Mg(2+)</name>
        <dbReference type="ChEBI" id="CHEBI:18420"/>
    </cofactor>
</comment>
<feature type="binding site" evidence="5">
    <location>
        <position position="210"/>
    </location>
    <ligand>
        <name>Mg(2+)</name>
        <dbReference type="ChEBI" id="CHEBI:18420"/>
        <label>1</label>
        <note>catalytic</note>
    </ligand>
</feature>
<dbReference type="GO" id="GO:0006020">
    <property type="term" value="P:inositol metabolic process"/>
    <property type="evidence" value="ECO:0007669"/>
    <property type="project" value="TreeGrafter"/>
</dbReference>
<keyword evidence="3" id="KW-0378">Hydrolase</keyword>
<evidence type="ECO:0000313" key="6">
    <source>
        <dbReference type="EMBL" id="PCD76615.1"/>
    </source>
</evidence>
<dbReference type="AlphaFoldDB" id="A0A2A4CPS2"/>
<gene>
    <name evidence="6" type="ORF">CLN94_08445</name>
</gene>
<evidence type="ECO:0000313" key="7">
    <source>
        <dbReference type="Proteomes" id="UP000243507"/>
    </source>
</evidence>
<proteinExistence type="inferred from homology"/>
<dbReference type="GO" id="GO:0008934">
    <property type="term" value="F:inositol monophosphate 1-phosphatase activity"/>
    <property type="evidence" value="ECO:0007669"/>
    <property type="project" value="TreeGrafter"/>
</dbReference>
<dbReference type="InterPro" id="IPR000760">
    <property type="entry name" value="Inositol_monophosphatase-like"/>
</dbReference>
<comment type="caution">
    <text evidence="6">The sequence shown here is derived from an EMBL/GenBank/DDBJ whole genome shotgun (WGS) entry which is preliminary data.</text>
</comment>
<evidence type="ECO:0000256" key="2">
    <source>
        <dbReference type="ARBA" id="ARBA00022723"/>
    </source>
</evidence>
<dbReference type="PANTHER" id="PTHR20854">
    <property type="entry name" value="INOSITOL MONOPHOSPHATASE"/>
    <property type="match status" value="1"/>
</dbReference>
<dbReference type="PROSITE" id="PS00629">
    <property type="entry name" value="IMP_1"/>
    <property type="match status" value="1"/>
</dbReference>
<feature type="binding site" evidence="5">
    <location>
        <position position="71"/>
    </location>
    <ligand>
        <name>Mg(2+)</name>
        <dbReference type="ChEBI" id="CHEBI:18420"/>
        <label>1</label>
        <note>catalytic</note>
    </ligand>
</feature>
<name>A0A2A4CPS2_9RHOB</name>
<evidence type="ECO:0000256" key="4">
    <source>
        <dbReference type="ARBA" id="ARBA00022842"/>
    </source>
</evidence>
<keyword evidence="2 5" id="KW-0479">Metal-binding</keyword>
<protein>
    <submittedName>
        <fullName evidence="6">3'(2'),5'-bisphosphate nucleotidase CysQ</fullName>
    </submittedName>
</protein>
<dbReference type="GO" id="GO:0046872">
    <property type="term" value="F:metal ion binding"/>
    <property type="evidence" value="ECO:0007669"/>
    <property type="project" value="UniProtKB-KW"/>
</dbReference>
<evidence type="ECO:0000256" key="3">
    <source>
        <dbReference type="ARBA" id="ARBA00022801"/>
    </source>
</evidence>
<dbReference type="SUPFAM" id="SSF56655">
    <property type="entry name" value="Carbohydrate phosphatase"/>
    <property type="match status" value="1"/>
</dbReference>
<sequence>MPGNDFAQELSLLESAAKAAGDLALRYWKNRPTAWDKADGAGPVSEADLAVNELIEAQLRGARPDYGWLSEESADNPSRLTRKRVFIVDPIDGTRAFLNEEGSFAHAIALAEGGEIIAGVVHLPVLGLTYSAHRDDVARLNGTPLVPGTAHQVQGSSVLTTKLTEDPSHWRGPVPDYRRGFRPSLAWRLCLVAEGRFDATMSLRPAWEWDTAAASLIAQRAGLLATDRLGAALRFNNPHPQSNGLLVANPKLHADFLDKLRPWPM</sequence>
<keyword evidence="4 5" id="KW-0460">Magnesium</keyword>
<comment type="similarity">
    <text evidence="1">Belongs to the inositol monophosphatase superfamily.</text>
</comment>
<dbReference type="Gene3D" id="3.40.190.80">
    <property type="match status" value="1"/>
</dbReference>
<dbReference type="GO" id="GO:0007165">
    <property type="term" value="P:signal transduction"/>
    <property type="evidence" value="ECO:0007669"/>
    <property type="project" value="TreeGrafter"/>
</dbReference>
<reference evidence="6 7" key="1">
    <citation type="submission" date="2017-09" db="EMBL/GenBank/DDBJ databases">
        <title>A multilocus sequence analysis scheme for characterization of bacteria in the genus Thioclava.</title>
        <authorList>
            <person name="Liu Y."/>
            <person name="Shao Z."/>
        </authorList>
    </citation>
    <scope>NUCLEOTIDE SEQUENCE [LARGE SCALE GENOMIC DNA]</scope>
    <source>
        <strain evidence="6 7">CAU 1312</strain>
    </source>
</reference>
<dbReference type="RefSeq" id="WP_096433147.1">
    <property type="nucleotide sequence ID" value="NZ_NTJD01000005.1"/>
</dbReference>